<evidence type="ECO:0000313" key="2">
    <source>
        <dbReference type="EMBL" id="CAB3396896.1"/>
    </source>
</evidence>
<accession>A0A8S1DZS6</accession>
<name>A0A8S1DZS6_9PELO</name>
<dbReference type="OrthoDB" id="5912629at2759"/>
<keyword evidence="3" id="KW-1185">Reference proteome</keyword>
<evidence type="ECO:0000256" key="1">
    <source>
        <dbReference type="SAM" id="SignalP"/>
    </source>
</evidence>
<sequence>MRLLGFGIVLSVLLTVHGETSYTGEHTIGLQNDIGDNCLSVTFRVEVLNMENNNTVPLPFNLATGKIDGKCARSRQNEASISSTIAENEGRTKTLLFAFRTEEMRVKRVDELRWQLKNVIYTEDYEGNSVAFESDNSSIIFSAPLTQKYVCEDRINVTLHNPDYDFPIVVMFHPEIDVQPYGPKSNSYLCERTRKRTLSESLQNRSTIFCGVILAISSIAHIIGQMVRRHFMPQRKEIYESL</sequence>
<feature type="signal peptide" evidence="1">
    <location>
        <begin position="1"/>
        <end position="18"/>
    </location>
</feature>
<feature type="chain" id="PRO_5035871499" evidence="1">
    <location>
        <begin position="19"/>
        <end position="242"/>
    </location>
</feature>
<protein>
    <submittedName>
        <fullName evidence="2">Uncharacterized protein</fullName>
    </submittedName>
</protein>
<dbReference type="AlphaFoldDB" id="A0A8S1DZS6"/>
<dbReference type="EMBL" id="CADEPM010000001">
    <property type="protein sequence ID" value="CAB3396896.1"/>
    <property type="molecule type" value="Genomic_DNA"/>
</dbReference>
<organism evidence="2 3">
    <name type="scientific">Caenorhabditis bovis</name>
    <dbReference type="NCBI Taxonomy" id="2654633"/>
    <lineage>
        <taxon>Eukaryota</taxon>
        <taxon>Metazoa</taxon>
        <taxon>Ecdysozoa</taxon>
        <taxon>Nematoda</taxon>
        <taxon>Chromadorea</taxon>
        <taxon>Rhabditida</taxon>
        <taxon>Rhabditina</taxon>
        <taxon>Rhabditomorpha</taxon>
        <taxon>Rhabditoidea</taxon>
        <taxon>Rhabditidae</taxon>
        <taxon>Peloderinae</taxon>
        <taxon>Caenorhabditis</taxon>
    </lineage>
</organism>
<evidence type="ECO:0000313" key="3">
    <source>
        <dbReference type="Proteomes" id="UP000494206"/>
    </source>
</evidence>
<dbReference type="Proteomes" id="UP000494206">
    <property type="component" value="Unassembled WGS sequence"/>
</dbReference>
<gene>
    <name evidence="2" type="ORF">CBOVIS_LOCUS389</name>
</gene>
<comment type="caution">
    <text evidence="2">The sequence shown here is derived from an EMBL/GenBank/DDBJ whole genome shotgun (WGS) entry which is preliminary data.</text>
</comment>
<proteinExistence type="predicted"/>
<keyword evidence="1" id="KW-0732">Signal</keyword>
<dbReference type="Gene3D" id="2.40.160.110">
    <property type="match status" value="1"/>
</dbReference>
<reference evidence="2 3" key="1">
    <citation type="submission" date="2020-04" db="EMBL/GenBank/DDBJ databases">
        <authorList>
            <person name="Laetsch R D."/>
            <person name="Stevens L."/>
            <person name="Kumar S."/>
            <person name="Blaxter L. M."/>
        </authorList>
    </citation>
    <scope>NUCLEOTIDE SEQUENCE [LARGE SCALE GENOMIC DNA]</scope>
</reference>